<proteinExistence type="inferred from homology"/>
<accession>S2WW72</accession>
<keyword evidence="3 5" id="KW-0732">Signal</keyword>
<dbReference type="Proteomes" id="UP000014417">
    <property type="component" value="Unassembled WGS sequence"/>
</dbReference>
<dbReference type="PROSITE" id="PS01039">
    <property type="entry name" value="SBP_BACTERIAL_3"/>
    <property type="match status" value="1"/>
</dbReference>
<evidence type="ECO:0000259" key="6">
    <source>
        <dbReference type="SMART" id="SM00062"/>
    </source>
</evidence>
<dbReference type="GO" id="GO:0030313">
    <property type="term" value="C:cell envelope"/>
    <property type="evidence" value="ECO:0007669"/>
    <property type="project" value="UniProtKB-SubCell"/>
</dbReference>
<evidence type="ECO:0000256" key="4">
    <source>
        <dbReference type="RuleBase" id="RU003744"/>
    </source>
</evidence>
<organism evidence="7 8">
    <name type="scientific">Propionimicrobium lymphophilum ACS-093-V-SCH5</name>
    <dbReference type="NCBI Taxonomy" id="883161"/>
    <lineage>
        <taxon>Bacteria</taxon>
        <taxon>Bacillati</taxon>
        <taxon>Actinomycetota</taxon>
        <taxon>Actinomycetes</taxon>
        <taxon>Propionibacteriales</taxon>
        <taxon>Propionibacteriaceae</taxon>
        <taxon>Propionimicrobium</taxon>
    </lineage>
</organism>
<dbReference type="SMART" id="SM00062">
    <property type="entry name" value="PBPb"/>
    <property type="match status" value="1"/>
</dbReference>
<feature type="signal peptide" evidence="5">
    <location>
        <begin position="1"/>
        <end position="23"/>
    </location>
</feature>
<protein>
    <recommendedName>
        <fullName evidence="6">Solute-binding protein family 3/N-terminal domain-containing protein</fullName>
    </recommendedName>
</protein>
<evidence type="ECO:0000313" key="8">
    <source>
        <dbReference type="Proteomes" id="UP000014417"/>
    </source>
</evidence>
<evidence type="ECO:0000256" key="5">
    <source>
        <dbReference type="SAM" id="SignalP"/>
    </source>
</evidence>
<dbReference type="PANTHER" id="PTHR35936">
    <property type="entry name" value="MEMBRANE-BOUND LYTIC MUREIN TRANSGLYCOSYLASE F"/>
    <property type="match status" value="1"/>
</dbReference>
<evidence type="ECO:0000313" key="7">
    <source>
        <dbReference type="EMBL" id="EPD31979.1"/>
    </source>
</evidence>
<dbReference type="EMBL" id="AGZR01000009">
    <property type="protein sequence ID" value="EPD31979.1"/>
    <property type="molecule type" value="Genomic_DNA"/>
</dbReference>
<dbReference type="Pfam" id="PF00497">
    <property type="entry name" value="SBP_bac_3"/>
    <property type="match status" value="1"/>
</dbReference>
<name>S2WW72_9ACTN</name>
<comment type="similarity">
    <text evidence="2 4">Belongs to the bacterial solute-binding protein 3 family.</text>
</comment>
<gene>
    <name evidence="7" type="ORF">HMPREF9306_01537</name>
</gene>
<feature type="domain" description="Solute-binding protein family 3/N-terminal" evidence="6">
    <location>
        <begin position="35"/>
        <end position="254"/>
    </location>
</feature>
<dbReference type="HOGENOM" id="CLU_019602_18_5_11"/>
<dbReference type="PANTHER" id="PTHR35936:SF19">
    <property type="entry name" value="AMINO-ACID-BINDING PROTEIN YXEM-RELATED"/>
    <property type="match status" value="1"/>
</dbReference>
<dbReference type="PATRIC" id="fig|883161.3.peg.1527"/>
<evidence type="ECO:0000256" key="3">
    <source>
        <dbReference type="ARBA" id="ARBA00022729"/>
    </source>
</evidence>
<dbReference type="RefSeq" id="WP_016456361.1">
    <property type="nucleotide sequence ID" value="NZ_KE150269.1"/>
</dbReference>
<keyword evidence="8" id="KW-1185">Reference proteome</keyword>
<evidence type="ECO:0000256" key="1">
    <source>
        <dbReference type="ARBA" id="ARBA00004196"/>
    </source>
</evidence>
<dbReference type="OrthoDB" id="9814902at2"/>
<dbReference type="AlphaFoldDB" id="S2WW72"/>
<feature type="chain" id="PRO_5004502477" description="Solute-binding protein family 3/N-terminal domain-containing protein" evidence="5">
    <location>
        <begin position="24"/>
        <end position="259"/>
    </location>
</feature>
<evidence type="ECO:0000256" key="2">
    <source>
        <dbReference type="ARBA" id="ARBA00010333"/>
    </source>
</evidence>
<dbReference type="STRING" id="883161.HMPREF9306_01537"/>
<dbReference type="InterPro" id="IPR001638">
    <property type="entry name" value="Solute-binding_3/MltF_N"/>
</dbReference>
<comment type="subcellular location">
    <subcellularLocation>
        <location evidence="1">Cell envelope</location>
    </subcellularLocation>
</comment>
<comment type="caution">
    <text evidence="7">The sequence shown here is derived from an EMBL/GenBank/DDBJ whole genome shotgun (WGS) entry which is preliminary data.</text>
</comment>
<dbReference type="Gene3D" id="3.40.190.10">
    <property type="entry name" value="Periplasmic binding protein-like II"/>
    <property type="match status" value="2"/>
</dbReference>
<sequence>MKKIFSSGAIALALTLAFSGCSAPDSSTDTPSGQTLRVGLEGTFAPYGYHDASDQLVGFEVEIAKQIAKDLDVEPEFIETKWDSLIAGLDSDRYDIVINNINPTPERQAKYDFTDPYAISRAQILVRKDSGITKLEDLDGKKCGQTPSSDFGQTAAKAGATLLPTQGFSESAQLVINGQADCTVNDVVTASHYLKNANSDQLTSVTISDAEPVINAIMLPKNHEELKKKLNASIEKGLADGSYKSIFEKYIGEDISPQK</sequence>
<reference evidence="7 8" key="1">
    <citation type="submission" date="2013-04" db="EMBL/GenBank/DDBJ databases">
        <title>The Genome Sequence of Propionimicrobium lymphophilum ACS-093-V-SCH5.</title>
        <authorList>
            <consortium name="The Broad Institute Genomics Platform"/>
            <person name="Earl A."/>
            <person name="Ward D."/>
            <person name="Feldgarden M."/>
            <person name="Gevers D."/>
            <person name="Saerens B."/>
            <person name="Vaneechoutte M."/>
            <person name="Walker B."/>
            <person name="Young S."/>
            <person name="Zeng Q."/>
            <person name="Gargeya S."/>
            <person name="Fitzgerald M."/>
            <person name="Haas B."/>
            <person name="Abouelleil A."/>
            <person name="Allen A.W."/>
            <person name="Alvarado L."/>
            <person name="Arachchi H.M."/>
            <person name="Berlin A.M."/>
            <person name="Chapman S.B."/>
            <person name="Gainer-Dewar J."/>
            <person name="Goldberg J."/>
            <person name="Griggs A."/>
            <person name="Gujja S."/>
            <person name="Hansen M."/>
            <person name="Howarth C."/>
            <person name="Imamovic A."/>
            <person name="Ireland A."/>
            <person name="Larimer J."/>
            <person name="McCowan C."/>
            <person name="Murphy C."/>
            <person name="Pearson M."/>
            <person name="Poon T.W."/>
            <person name="Priest M."/>
            <person name="Roberts A."/>
            <person name="Saif S."/>
            <person name="Shea T."/>
            <person name="Sisk P."/>
            <person name="Sykes S."/>
            <person name="Wortman J."/>
            <person name="Nusbaum C."/>
            <person name="Birren B."/>
        </authorList>
    </citation>
    <scope>NUCLEOTIDE SEQUENCE [LARGE SCALE GENOMIC DNA]</scope>
    <source>
        <strain evidence="7 8">ACS-093-V-SCH5</strain>
    </source>
</reference>
<dbReference type="PROSITE" id="PS51257">
    <property type="entry name" value="PROKAR_LIPOPROTEIN"/>
    <property type="match status" value="1"/>
</dbReference>
<dbReference type="SUPFAM" id="SSF53850">
    <property type="entry name" value="Periplasmic binding protein-like II"/>
    <property type="match status" value="1"/>
</dbReference>
<dbReference type="InterPro" id="IPR018313">
    <property type="entry name" value="SBP_3_CS"/>
</dbReference>